<dbReference type="EMBL" id="VIRS01000002">
    <property type="protein sequence ID" value="TQS46562.1"/>
    <property type="molecule type" value="Genomic_DNA"/>
</dbReference>
<feature type="compositionally biased region" description="Basic and acidic residues" evidence="1">
    <location>
        <begin position="18"/>
        <end position="43"/>
    </location>
</feature>
<proteinExistence type="predicted"/>
<keyword evidence="2" id="KW-0472">Membrane</keyword>
<evidence type="ECO:0000313" key="3">
    <source>
        <dbReference type="EMBL" id="TQS46562.1"/>
    </source>
</evidence>
<sequence length="242" mass="25751">MPPEVSIQGAGGGASGRLYDDRGMSSDEPSNDRGMVDIVESKRTPKQASKSKPEPDYVTVALSTDEGSSTPPPKATRRDATVRNLAIALGILVIPLVAIVALFQPSESAAPTVDPTHVYDTARAEKAFRVREPQGLTGWKPTVASFNPSAAGRFTIRVSYSTPDGGYLQLVQSNAAADSLIAGIIDRTAPVGTEQIEGDTWTRYTAREGRENAFVLIEPDVTVVVVGDASLDTARKMIHSLQ</sequence>
<keyword evidence="4" id="KW-1185">Reference proteome</keyword>
<organism evidence="3 4">
    <name type="scientific">Cryptosporangium phraense</name>
    <dbReference type="NCBI Taxonomy" id="2593070"/>
    <lineage>
        <taxon>Bacteria</taxon>
        <taxon>Bacillati</taxon>
        <taxon>Actinomycetota</taxon>
        <taxon>Actinomycetes</taxon>
        <taxon>Cryptosporangiales</taxon>
        <taxon>Cryptosporangiaceae</taxon>
        <taxon>Cryptosporangium</taxon>
    </lineage>
</organism>
<protein>
    <submittedName>
        <fullName evidence="3">DUF4245 domain-containing protein</fullName>
    </submittedName>
</protein>
<evidence type="ECO:0000313" key="4">
    <source>
        <dbReference type="Proteomes" id="UP000317982"/>
    </source>
</evidence>
<dbReference type="Pfam" id="PF14030">
    <property type="entry name" value="DUF4245"/>
    <property type="match status" value="1"/>
</dbReference>
<comment type="caution">
    <text evidence="3">The sequence shown here is derived from an EMBL/GenBank/DDBJ whole genome shotgun (WGS) entry which is preliminary data.</text>
</comment>
<feature type="region of interest" description="Disordered" evidence="1">
    <location>
        <begin position="1"/>
        <end position="57"/>
    </location>
</feature>
<dbReference type="InParanoid" id="A0A545AZ01"/>
<dbReference type="OrthoDB" id="5146801at2"/>
<keyword evidence="2" id="KW-0812">Transmembrane</keyword>
<name>A0A545AZ01_9ACTN</name>
<dbReference type="InterPro" id="IPR025339">
    <property type="entry name" value="DUF4245"/>
</dbReference>
<evidence type="ECO:0000256" key="1">
    <source>
        <dbReference type="SAM" id="MobiDB-lite"/>
    </source>
</evidence>
<accession>A0A545AZ01</accession>
<dbReference type="Proteomes" id="UP000317982">
    <property type="component" value="Unassembled WGS sequence"/>
</dbReference>
<evidence type="ECO:0000256" key="2">
    <source>
        <dbReference type="SAM" id="Phobius"/>
    </source>
</evidence>
<dbReference type="AlphaFoldDB" id="A0A545AZ01"/>
<gene>
    <name evidence="3" type="ORF">FL583_04055</name>
</gene>
<feature type="transmembrane region" description="Helical" evidence="2">
    <location>
        <begin position="84"/>
        <end position="103"/>
    </location>
</feature>
<keyword evidence="2" id="KW-1133">Transmembrane helix</keyword>
<reference evidence="3 4" key="1">
    <citation type="submission" date="2019-07" db="EMBL/GenBank/DDBJ databases">
        <title>Cryptosporangium phraense sp. nov., isolated from plant litter.</title>
        <authorList>
            <person name="Suriyachadkun C."/>
        </authorList>
    </citation>
    <scope>NUCLEOTIDE SEQUENCE [LARGE SCALE GENOMIC DNA]</scope>
    <source>
        <strain evidence="3 4">A-T 5661</strain>
    </source>
</reference>